<name>A0A5A7N4I7_9PROT</name>
<dbReference type="EMBL" id="BKCN01000003">
    <property type="protein sequence ID" value="GER03182.1"/>
    <property type="molecule type" value="Genomic_DNA"/>
</dbReference>
<sequence>MKSADAIKTTMARIVYPPSAALALCALFAIPVLAQTSPTSSAIAPQMDGYQIETVFSKTLNNRMKSIDDLERTFEKRFRKTGTDDSTSQRSAIHRFPKSRTIGTQWAGETLIPDAENYTMGNLIAALAADNLNRALPDFKGTLRLTIDRLKVSSHPIAFLNASNSYVMGKVEWLDSEGHLVKSQDVTANLVIDPSVDLNYDGPKYAFIETDEADRVGPTLAYFVEKALESLWPEQDDKINGPVIIRLSGPNESIIFNN</sequence>
<keyword evidence="3" id="KW-1185">Reference proteome</keyword>
<gene>
    <name evidence="2" type="ORF">JCM17846_08640</name>
</gene>
<evidence type="ECO:0000313" key="3">
    <source>
        <dbReference type="Proteomes" id="UP000324996"/>
    </source>
</evidence>
<dbReference type="Proteomes" id="UP000324996">
    <property type="component" value="Unassembled WGS sequence"/>
</dbReference>
<keyword evidence="1" id="KW-0732">Signal</keyword>
<dbReference type="AlphaFoldDB" id="A0A5A7N4I7"/>
<comment type="caution">
    <text evidence="2">The sequence shown here is derived from an EMBL/GenBank/DDBJ whole genome shotgun (WGS) entry which is preliminary data.</text>
</comment>
<accession>A0A5A7N4I7</accession>
<feature type="chain" id="PRO_5023123605" description="5'-Nucleotidase C-terminal domain-containing protein" evidence="1">
    <location>
        <begin position="35"/>
        <end position="258"/>
    </location>
</feature>
<feature type="signal peptide" evidence="1">
    <location>
        <begin position="1"/>
        <end position="34"/>
    </location>
</feature>
<evidence type="ECO:0000313" key="2">
    <source>
        <dbReference type="EMBL" id="GER03182.1"/>
    </source>
</evidence>
<dbReference type="RefSeq" id="WP_042083214.1">
    <property type="nucleotide sequence ID" value="NZ_BKCN01000003.1"/>
</dbReference>
<protein>
    <recommendedName>
        <fullName evidence="4">5'-Nucleotidase C-terminal domain-containing protein</fullName>
    </recommendedName>
</protein>
<reference evidence="2 3" key="1">
    <citation type="submission" date="2019-09" db="EMBL/GenBank/DDBJ databases">
        <title>NBRP : Genome information of microbial organism related human and environment.</title>
        <authorList>
            <person name="Hattori M."/>
            <person name="Oshima K."/>
            <person name="Inaba H."/>
            <person name="Suda W."/>
            <person name="Sakamoto M."/>
            <person name="Iino T."/>
            <person name="Kitahara M."/>
            <person name="Oshida Y."/>
            <person name="Iida T."/>
            <person name="Kudo T."/>
            <person name="Itoh T."/>
            <person name="Ohkuma M."/>
        </authorList>
    </citation>
    <scope>NUCLEOTIDE SEQUENCE [LARGE SCALE GENOMIC DNA]</scope>
    <source>
        <strain evidence="2 3">Q-1</strain>
    </source>
</reference>
<proteinExistence type="predicted"/>
<organism evidence="2 3">
    <name type="scientific">Iodidimonas nitroreducens</name>
    <dbReference type="NCBI Taxonomy" id="1236968"/>
    <lineage>
        <taxon>Bacteria</taxon>
        <taxon>Pseudomonadati</taxon>
        <taxon>Pseudomonadota</taxon>
        <taxon>Alphaproteobacteria</taxon>
        <taxon>Iodidimonadales</taxon>
        <taxon>Iodidimonadaceae</taxon>
        <taxon>Iodidimonas</taxon>
    </lineage>
</organism>
<evidence type="ECO:0008006" key="4">
    <source>
        <dbReference type="Google" id="ProtNLM"/>
    </source>
</evidence>
<evidence type="ECO:0000256" key="1">
    <source>
        <dbReference type="SAM" id="SignalP"/>
    </source>
</evidence>